<sequence length="230" mass="27394">MNIRDLIETKVNALWQEFKAEDYCKFSPNSIAEVPDNGIIFIGINPSMIKKVRLKLIEKDDINCEFYKLTYDESKEYRYFKKFFDVARKTGLNWGHLDILYNRETNQKKVKGLLKTERGKDFIYKQCMITKTVLDYLIDNDNPRIFVVTNSFARDLLGRYRKKDEPKKPKHWIGYDFIWNERPGTYFYKNNPFFFSSMLTGQRALDNGSYERLVWHVNLIKESLSADSKI</sequence>
<dbReference type="Proteomes" id="UP001164705">
    <property type="component" value="Chromosome"/>
</dbReference>
<name>A0A9E8MUF9_9FLAO</name>
<dbReference type="AlphaFoldDB" id="A0A9E8MUF9"/>
<accession>A0A9E8MUF9</accession>
<protein>
    <submittedName>
        <fullName evidence="1">Uncharacterized protein</fullName>
    </submittedName>
</protein>
<reference evidence="1" key="1">
    <citation type="submission" date="2022-11" db="EMBL/GenBank/DDBJ databases">
        <title>Lacinutrix neustonica HL-RS19T sp. nov., isolated from the surface microlayer sample of brackish Lake Shihwa.</title>
        <authorList>
            <person name="Choi J.Y."/>
            <person name="Hwang C.Y."/>
        </authorList>
    </citation>
    <scope>NUCLEOTIDE SEQUENCE</scope>
    <source>
        <strain evidence="1">HL-RS19</strain>
    </source>
</reference>
<dbReference type="KEGG" id="lnu:N7U66_16780"/>
<gene>
    <name evidence="1" type="ORF">N7U66_16780</name>
</gene>
<proteinExistence type="predicted"/>
<dbReference type="EMBL" id="CP113088">
    <property type="protein sequence ID" value="WAC01586.1"/>
    <property type="molecule type" value="Genomic_DNA"/>
</dbReference>
<evidence type="ECO:0000313" key="1">
    <source>
        <dbReference type="EMBL" id="WAC01586.1"/>
    </source>
</evidence>
<keyword evidence="2" id="KW-1185">Reference proteome</keyword>
<evidence type="ECO:0000313" key="2">
    <source>
        <dbReference type="Proteomes" id="UP001164705"/>
    </source>
</evidence>
<organism evidence="1 2">
    <name type="scientific">Lacinutrix neustonica</name>
    <dbReference type="NCBI Taxonomy" id="2980107"/>
    <lineage>
        <taxon>Bacteria</taxon>
        <taxon>Pseudomonadati</taxon>
        <taxon>Bacteroidota</taxon>
        <taxon>Flavobacteriia</taxon>
        <taxon>Flavobacteriales</taxon>
        <taxon>Flavobacteriaceae</taxon>
        <taxon>Lacinutrix</taxon>
    </lineage>
</organism>
<dbReference type="RefSeq" id="WP_267676199.1">
    <property type="nucleotide sequence ID" value="NZ_CP113088.1"/>
</dbReference>